<feature type="compositionally biased region" description="Basic residues" evidence="6">
    <location>
        <begin position="208"/>
        <end position="218"/>
    </location>
</feature>
<dbReference type="EMBL" id="JARKNE010000011">
    <property type="protein sequence ID" value="KAK5783662.1"/>
    <property type="molecule type" value="Genomic_DNA"/>
</dbReference>
<dbReference type="PROSITE" id="PS50888">
    <property type="entry name" value="BHLH"/>
    <property type="match status" value="1"/>
</dbReference>
<proteinExistence type="predicted"/>
<feature type="region of interest" description="Disordered" evidence="6">
    <location>
        <begin position="150"/>
        <end position="228"/>
    </location>
</feature>
<accession>A0ABR0MZU0</accession>
<evidence type="ECO:0000313" key="9">
    <source>
        <dbReference type="Proteomes" id="UP001358586"/>
    </source>
</evidence>
<gene>
    <name evidence="8" type="ORF">PVK06_038175</name>
</gene>
<feature type="compositionally biased region" description="Low complexity" evidence="6">
    <location>
        <begin position="161"/>
        <end position="175"/>
    </location>
</feature>
<keyword evidence="2" id="KW-0805">Transcription regulation</keyword>
<protein>
    <recommendedName>
        <fullName evidence="7">BHLH domain-containing protein</fullName>
    </recommendedName>
</protein>
<dbReference type="CDD" id="cd11448">
    <property type="entry name" value="bHLH_AtFAMA_like"/>
    <property type="match status" value="1"/>
</dbReference>
<evidence type="ECO:0000313" key="8">
    <source>
        <dbReference type="EMBL" id="KAK5783662.1"/>
    </source>
</evidence>
<organism evidence="8 9">
    <name type="scientific">Gossypium arboreum</name>
    <name type="common">Tree cotton</name>
    <name type="synonym">Gossypium nanking</name>
    <dbReference type="NCBI Taxonomy" id="29729"/>
    <lineage>
        <taxon>Eukaryota</taxon>
        <taxon>Viridiplantae</taxon>
        <taxon>Streptophyta</taxon>
        <taxon>Embryophyta</taxon>
        <taxon>Tracheophyta</taxon>
        <taxon>Spermatophyta</taxon>
        <taxon>Magnoliopsida</taxon>
        <taxon>eudicotyledons</taxon>
        <taxon>Gunneridae</taxon>
        <taxon>Pentapetalae</taxon>
        <taxon>rosids</taxon>
        <taxon>malvids</taxon>
        <taxon>Malvales</taxon>
        <taxon>Malvaceae</taxon>
        <taxon>Malvoideae</taxon>
        <taxon>Gossypium</taxon>
    </lineage>
</organism>
<reference evidence="8 9" key="1">
    <citation type="submission" date="2023-03" db="EMBL/GenBank/DDBJ databases">
        <title>WGS of Gossypium arboreum.</title>
        <authorList>
            <person name="Yu D."/>
        </authorList>
    </citation>
    <scope>NUCLEOTIDE SEQUENCE [LARGE SCALE GENOMIC DNA]</scope>
    <source>
        <tissue evidence="8">Leaf</tissue>
    </source>
</reference>
<feature type="compositionally biased region" description="Basic and acidic residues" evidence="6">
    <location>
        <begin position="219"/>
        <end position="228"/>
    </location>
</feature>
<dbReference type="PANTHER" id="PTHR46684">
    <property type="entry name" value="TRANSCRIPTION FACTOR FAMA"/>
    <property type="match status" value="1"/>
</dbReference>
<dbReference type="SUPFAM" id="SSF47459">
    <property type="entry name" value="HLH, helix-loop-helix DNA-binding domain"/>
    <property type="match status" value="1"/>
</dbReference>
<comment type="subcellular location">
    <subcellularLocation>
        <location evidence="1">Nucleus</location>
    </subcellularLocation>
</comment>
<evidence type="ECO:0000256" key="3">
    <source>
        <dbReference type="ARBA" id="ARBA00023125"/>
    </source>
</evidence>
<dbReference type="Pfam" id="PF00010">
    <property type="entry name" value="HLH"/>
    <property type="match status" value="1"/>
</dbReference>
<evidence type="ECO:0000259" key="7">
    <source>
        <dbReference type="PROSITE" id="PS50888"/>
    </source>
</evidence>
<keyword evidence="3" id="KW-0238">DNA-binding</keyword>
<keyword evidence="4" id="KW-0804">Transcription</keyword>
<dbReference type="InterPro" id="IPR036638">
    <property type="entry name" value="HLH_DNA-bd_sf"/>
</dbReference>
<keyword evidence="9" id="KW-1185">Reference proteome</keyword>
<keyword evidence="5" id="KW-0539">Nucleus</keyword>
<evidence type="ECO:0000256" key="2">
    <source>
        <dbReference type="ARBA" id="ARBA00023015"/>
    </source>
</evidence>
<dbReference type="InterPro" id="IPR011598">
    <property type="entry name" value="bHLH_dom"/>
</dbReference>
<evidence type="ECO:0000256" key="1">
    <source>
        <dbReference type="ARBA" id="ARBA00004123"/>
    </source>
</evidence>
<evidence type="ECO:0000256" key="4">
    <source>
        <dbReference type="ARBA" id="ARBA00023163"/>
    </source>
</evidence>
<evidence type="ECO:0000256" key="6">
    <source>
        <dbReference type="SAM" id="MobiDB-lite"/>
    </source>
</evidence>
<dbReference type="Proteomes" id="UP001358586">
    <property type="component" value="Chromosome 11"/>
</dbReference>
<dbReference type="InterPro" id="IPR044283">
    <property type="entry name" value="FAMA/SPEECHLESS/MUTE-like"/>
</dbReference>
<sequence>MLVTERGTQKEKKKEFKAFTSTTAKLFMERLQGPINPYFLGEHLEVECLEQGFISCERLKLGEEEEEEAHFSIPSFEEKMPFLQMLQSAESPQLFAFKEPNFQTLLRLQHMKKPWELNNNPFIPEMETQVQGLELESCVTHETILDLHSPVKSETKELKKSPPSSSCVEVLSSGSNQHQQKSDNCSREPNLGSSPQKIFTKSPPITRERRKRKRTKAAKNKEEVESQRMTHIAVERNRRRQMNDYLNSLRSLMPPCYIQRGDQASIIAGAIDFVKELEQFLQSLEAQKRTRKVEESNNSMSKPTMEIHQQEYENGSEDGHCGEEVKAESKTGAAEVEVNVIHNHANLKIQCSRRAGQLIQAIVTLETLRLTVLHLNITTSQASVLYSFNLKLLECGVNRGPASQHALPCPGPGGRLGNLSLPKLSPNPPLLFIECINDYTLANDVPLFILTLWVCHSDAQSLDRYSKNVNLKKTLATNFVLVAMQGGTWEEPQDLDKRSRQLAQAACTPLMEAMLTRIRKRDVRIATAPMRTLTLEGPRMNNTIGKLPMTRTGRRLGAMTRLKFDRRL</sequence>
<evidence type="ECO:0000256" key="5">
    <source>
        <dbReference type="ARBA" id="ARBA00023242"/>
    </source>
</evidence>
<comment type="caution">
    <text evidence="8">The sequence shown here is derived from an EMBL/GenBank/DDBJ whole genome shotgun (WGS) entry which is preliminary data.</text>
</comment>
<dbReference type="Gene3D" id="4.10.280.10">
    <property type="entry name" value="Helix-loop-helix DNA-binding domain"/>
    <property type="match status" value="1"/>
</dbReference>
<dbReference type="SMART" id="SM00353">
    <property type="entry name" value="HLH"/>
    <property type="match status" value="1"/>
</dbReference>
<dbReference type="PANTHER" id="PTHR46684:SF16">
    <property type="entry name" value="TRANSCRIPTION FACTOR BHLH67-LIKE ISOFORM X2"/>
    <property type="match status" value="1"/>
</dbReference>
<name>A0ABR0MZU0_GOSAR</name>
<feature type="domain" description="BHLH" evidence="7">
    <location>
        <begin position="226"/>
        <end position="277"/>
    </location>
</feature>
<feature type="compositionally biased region" description="Basic and acidic residues" evidence="6">
    <location>
        <begin position="150"/>
        <end position="160"/>
    </location>
</feature>